<dbReference type="Pfam" id="PF14284">
    <property type="entry name" value="PcfJ"/>
    <property type="match status" value="1"/>
</dbReference>
<name>A0A8S5PW78_9CAUD</name>
<sequence length="723" mass="85941">MRKSELEKLRTLNATPAMIRALQEPGTKRYYSGKINEEKYHLAARCQQLGGYLKISICTREDISKKVYTPKWDIFINYEGDEYITRERQKDGSYKWRKAYGYNLEAYNWYNKNWDEYVYMNPGSSSQIQKILGTRKKGFWGMCEWQEGCKKRNEDKKIKKLTDQWDKDMEPIKDPPKGFKDWWHRNGFDRKNYIFYRSARSTEGYCTSCIGKVKLPGKPKHNAEGRCPVCRKKVMYISRAKKTQCLCTGEYEVSCIQRYKEGLVQRDFAVYRYDYKDDWAVNRSDYGIREYRRTIVTEKGWRTYIYTDYRRRGMRWALDRDAWIGKYRETMYRKNFSQIFKKYHTAYPIAVKHGYTEAGLRYFLRQEHRYPAIEMAYKAGLYRLAKDMANDSWLQLDEILDNKASGGLAKILKIDNARMKRLKNMDGNMEMLIWLQKEKQMNTILRDCDIKTLSEADISPKELEGSTIRKYLTIEKICNYLNKQAGLRSLRGRELKTAVWRDWADYLNMMIKLKMDCSKELLLKPKDLTIAHNELVAKISMLDSSEEIAKKKIDFPRAQELMESGELEKYEYDNGTYCIVAPRSIDDIYREGIVLKHCIHTCDIYFQRMDIRETYLLFLRHSAEPDTPWYTVEIEPGGNIRQKKSVLNEAYKDLDDAMPFLQEWQQWVKKNLSEEDKKLAEKSDKARREGYKKLREQKKIVWHGSLQGTLLADALESDFMEVI</sequence>
<proteinExistence type="predicted"/>
<dbReference type="InterPro" id="IPR025586">
    <property type="entry name" value="PcfJ"/>
</dbReference>
<accession>A0A8S5PW78</accession>
<evidence type="ECO:0000313" key="1">
    <source>
        <dbReference type="EMBL" id="DAE11295.1"/>
    </source>
</evidence>
<reference evidence="1" key="1">
    <citation type="journal article" date="2021" name="Proc. Natl. Acad. Sci. U.S.A.">
        <title>A Catalog of Tens of Thousands of Viruses from Human Metagenomes Reveals Hidden Associations with Chronic Diseases.</title>
        <authorList>
            <person name="Tisza M.J."/>
            <person name="Buck C.B."/>
        </authorList>
    </citation>
    <scope>NUCLEOTIDE SEQUENCE</scope>
    <source>
        <strain evidence="1">Ctq9w2</strain>
    </source>
</reference>
<dbReference type="EMBL" id="BK015530">
    <property type="protein sequence ID" value="DAE11295.1"/>
    <property type="molecule type" value="Genomic_DNA"/>
</dbReference>
<organism evidence="1">
    <name type="scientific">Myoviridae sp. ctq9w2</name>
    <dbReference type="NCBI Taxonomy" id="2825177"/>
    <lineage>
        <taxon>Viruses</taxon>
        <taxon>Duplodnaviria</taxon>
        <taxon>Heunggongvirae</taxon>
        <taxon>Uroviricota</taxon>
        <taxon>Caudoviricetes</taxon>
    </lineage>
</organism>
<protein>
    <submittedName>
        <fullName evidence="1">PcfJ like protein</fullName>
    </submittedName>
</protein>